<proteinExistence type="predicted"/>
<dbReference type="EMBL" id="JAGPNK010000020">
    <property type="protein sequence ID" value="KAH7305000.1"/>
    <property type="molecule type" value="Genomic_DNA"/>
</dbReference>
<evidence type="ECO:0000313" key="1">
    <source>
        <dbReference type="EMBL" id="KAH7305000.1"/>
    </source>
</evidence>
<protein>
    <submittedName>
        <fullName evidence="1">Uncharacterized protein</fullName>
    </submittedName>
</protein>
<evidence type="ECO:0000313" key="2">
    <source>
        <dbReference type="Proteomes" id="UP000813444"/>
    </source>
</evidence>
<dbReference type="Proteomes" id="UP000813444">
    <property type="component" value="Unassembled WGS sequence"/>
</dbReference>
<sequence>MQCNNTIHQHTQASSIAPHPYISRLVLRRPHVQPIQRQTRPSVHPATHVAYGA</sequence>
<dbReference type="AlphaFoldDB" id="A0A8K0SAS9"/>
<reference evidence="1" key="1">
    <citation type="journal article" date="2021" name="Nat. Commun.">
        <title>Genetic determinants of endophytism in the Arabidopsis root mycobiome.</title>
        <authorList>
            <person name="Mesny F."/>
            <person name="Miyauchi S."/>
            <person name="Thiergart T."/>
            <person name="Pickel B."/>
            <person name="Atanasova L."/>
            <person name="Karlsson M."/>
            <person name="Huettel B."/>
            <person name="Barry K.W."/>
            <person name="Haridas S."/>
            <person name="Chen C."/>
            <person name="Bauer D."/>
            <person name="Andreopoulos W."/>
            <person name="Pangilinan J."/>
            <person name="LaButti K."/>
            <person name="Riley R."/>
            <person name="Lipzen A."/>
            <person name="Clum A."/>
            <person name="Drula E."/>
            <person name="Henrissat B."/>
            <person name="Kohler A."/>
            <person name="Grigoriev I.V."/>
            <person name="Martin F.M."/>
            <person name="Hacquard S."/>
        </authorList>
    </citation>
    <scope>NUCLEOTIDE SEQUENCE</scope>
    <source>
        <strain evidence="1">MPI-CAGE-CH-0235</strain>
    </source>
</reference>
<keyword evidence="2" id="KW-1185">Reference proteome</keyword>
<comment type="caution">
    <text evidence="1">The sequence shown here is derived from an EMBL/GenBank/DDBJ whole genome shotgun (WGS) entry which is preliminary data.</text>
</comment>
<gene>
    <name evidence="1" type="ORF">B0I35DRAFT_444621</name>
</gene>
<name>A0A8K0SAS9_9HYPO</name>
<organism evidence="1 2">
    <name type="scientific">Stachybotrys elegans</name>
    <dbReference type="NCBI Taxonomy" id="80388"/>
    <lineage>
        <taxon>Eukaryota</taxon>
        <taxon>Fungi</taxon>
        <taxon>Dikarya</taxon>
        <taxon>Ascomycota</taxon>
        <taxon>Pezizomycotina</taxon>
        <taxon>Sordariomycetes</taxon>
        <taxon>Hypocreomycetidae</taxon>
        <taxon>Hypocreales</taxon>
        <taxon>Stachybotryaceae</taxon>
        <taxon>Stachybotrys</taxon>
    </lineage>
</organism>
<accession>A0A8K0SAS9</accession>